<dbReference type="GO" id="GO:0046872">
    <property type="term" value="F:metal ion binding"/>
    <property type="evidence" value="ECO:0007669"/>
    <property type="project" value="UniProtKB-KW"/>
</dbReference>
<keyword evidence="7" id="KW-0479">Metal-binding</keyword>
<evidence type="ECO:0000256" key="5">
    <source>
        <dbReference type="ARBA" id="ARBA00012180"/>
    </source>
</evidence>
<dbReference type="GO" id="GO:0004523">
    <property type="term" value="F:RNA-DNA hybrid ribonuclease activity"/>
    <property type="evidence" value="ECO:0007669"/>
    <property type="project" value="UniProtKB-EC"/>
</dbReference>
<dbReference type="GO" id="GO:0043137">
    <property type="term" value="P:DNA replication, removal of RNA primer"/>
    <property type="evidence" value="ECO:0007669"/>
    <property type="project" value="TreeGrafter"/>
</dbReference>
<keyword evidence="9" id="KW-0378">Hydrolase</keyword>
<dbReference type="EC" id="3.1.26.4" evidence="5"/>
<dbReference type="InterPro" id="IPR050092">
    <property type="entry name" value="RNase_H"/>
</dbReference>
<feature type="domain" description="RNase H type-1" evidence="11">
    <location>
        <begin position="3"/>
        <end position="132"/>
    </location>
</feature>
<evidence type="ECO:0000256" key="8">
    <source>
        <dbReference type="ARBA" id="ARBA00022759"/>
    </source>
</evidence>
<comment type="catalytic activity">
    <reaction evidence="1">
        <text>Endonucleolytic cleavage to 5'-phosphomonoester.</text>
        <dbReference type="EC" id="3.1.26.4"/>
    </reaction>
</comment>
<evidence type="ECO:0000256" key="2">
    <source>
        <dbReference type="ARBA" id="ARBA00001946"/>
    </source>
</evidence>
<evidence type="ECO:0000256" key="1">
    <source>
        <dbReference type="ARBA" id="ARBA00000077"/>
    </source>
</evidence>
<dbReference type="PROSITE" id="PS50879">
    <property type="entry name" value="RNASE_H_1"/>
    <property type="match status" value="1"/>
</dbReference>
<evidence type="ECO:0000256" key="6">
    <source>
        <dbReference type="ARBA" id="ARBA00022722"/>
    </source>
</evidence>
<evidence type="ECO:0000256" key="4">
    <source>
        <dbReference type="ARBA" id="ARBA00011245"/>
    </source>
</evidence>
<evidence type="ECO:0000256" key="10">
    <source>
        <dbReference type="ARBA" id="ARBA00022842"/>
    </source>
</evidence>
<dbReference type="InterPro" id="IPR036522">
    <property type="entry name" value="MoaC_sf"/>
</dbReference>
<dbReference type="InterPro" id="IPR022892">
    <property type="entry name" value="RNaseHI"/>
</dbReference>
<reference evidence="12" key="1">
    <citation type="submission" date="2018-05" db="EMBL/GenBank/DDBJ databases">
        <authorList>
            <person name="Lanie J.A."/>
            <person name="Ng W.-L."/>
            <person name="Kazmierczak K.M."/>
            <person name="Andrzejewski T.M."/>
            <person name="Davidsen T.M."/>
            <person name="Wayne K.J."/>
            <person name="Tettelin H."/>
            <person name="Glass J.I."/>
            <person name="Rusch D."/>
            <person name="Podicherti R."/>
            <person name="Tsui H.-C.T."/>
            <person name="Winkler M.E."/>
        </authorList>
    </citation>
    <scope>NUCLEOTIDE SEQUENCE</scope>
</reference>
<dbReference type="PANTHER" id="PTHR10642:SF26">
    <property type="entry name" value="RIBONUCLEASE H1"/>
    <property type="match status" value="1"/>
</dbReference>
<dbReference type="InterPro" id="IPR002156">
    <property type="entry name" value="RNaseH_domain"/>
</dbReference>
<comment type="similarity">
    <text evidence="3">Belongs to the RNase H family.</text>
</comment>
<dbReference type="GO" id="GO:0003676">
    <property type="term" value="F:nucleic acid binding"/>
    <property type="evidence" value="ECO:0007669"/>
    <property type="project" value="InterPro"/>
</dbReference>
<dbReference type="SUPFAM" id="SSF55040">
    <property type="entry name" value="Molybdenum cofactor biosynthesis protein C, MoaC"/>
    <property type="match status" value="1"/>
</dbReference>
<dbReference type="EMBL" id="UINC01050907">
    <property type="protein sequence ID" value="SVB64428.1"/>
    <property type="molecule type" value="Genomic_DNA"/>
</dbReference>
<dbReference type="SUPFAM" id="SSF53098">
    <property type="entry name" value="Ribonuclease H-like"/>
    <property type="match status" value="1"/>
</dbReference>
<evidence type="ECO:0000259" key="11">
    <source>
        <dbReference type="PROSITE" id="PS50879"/>
    </source>
</evidence>
<keyword evidence="6" id="KW-0540">Nuclease</keyword>
<name>A0A382FMZ2_9ZZZZ</name>
<evidence type="ECO:0000256" key="3">
    <source>
        <dbReference type="ARBA" id="ARBA00005300"/>
    </source>
</evidence>
<feature type="non-terminal residue" evidence="12">
    <location>
        <position position="204"/>
    </location>
</feature>
<evidence type="ECO:0000313" key="12">
    <source>
        <dbReference type="EMBL" id="SVB64428.1"/>
    </source>
</evidence>
<sequence length="204" mass="22135">MTTTNAITIYTDGSCLGNPGPGGWGAIVFGESEEPQRLSGHEAQTTNNRMELMAAIQGLEAVPAGSKVILHSDSSYLINTMTKNWKRRVNHDLWERLDSLSGSHRVDWRWVRGHNGDLWNEAADRLAVSAMNIAAGRDSGATPEPAKSAEPAKPADTLTHIDDEGQAHMVDVGDKPVTDREATAKGHVSVQSETLRLIKEGLMK</sequence>
<proteinExistence type="inferred from homology"/>
<evidence type="ECO:0000256" key="7">
    <source>
        <dbReference type="ARBA" id="ARBA00022723"/>
    </source>
</evidence>
<keyword evidence="8" id="KW-0255">Endonuclease</keyword>
<dbReference type="AlphaFoldDB" id="A0A382FMZ2"/>
<protein>
    <recommendedName>
        <fullName evidence="5">ribonuclease H</fullName>
        <ecNumber evidence="5">3.1.26.4</ecNumber>
    </recommendedName>
</protein>
<comment type="cofactor">
    <cofactor evidence="2">
        <name>Mg(2+)</name>
        <dbReference type="ChEBI" id="CHEBI:18420"/>
    </cofactor>
</comment>
<dbReference type="InterPro" id="IPR036397">
    <property type="entry name" value="RNaseH_sf"/>
</dbReference>
<dbReference type="Gene3D" id="3.30.420.10">
    <property type="entry name" value="Ribonuclease H-like superfamily/Ribonuclease H"/>
    <property type="match status" value="1"/>
</dbReference>
<dbReference type="Gene3D" id="3.30.70.640">
    <property type="entry name" value="Molybdopterin cofactor biosynthesis C (MoaC) domain"/>
    <property type="match status" value="1"/>
</dbReference>
<dbReference type="Pfam" id="PF00075">
    <property type="entry name" value="RNase_H"/>
    <property type="match status" value="1"/>
</dbReference>
<keyword evidence="10" id="KW-0460">Magnesium</keyword>
<dbReference type="InterPro" id="IPR012337">
    <property type="entry name" value="RNaseH-like_sf"/>
</dbReference>
<dbReference type="UniPathway" id="UPA00344"/>
<accession>A0A382FMZ2</accession>
<organism evidence="12">
    <name type="scientific">marine metagenome</name>
    <dbReference type="NCBI Taxonomy" id="408172"/>
    <lineage>
        <taxon>unclassified sequences</taxon>
        <taxon>metagenomes</taxon>
        <taxon>ecological metagenomes</taxon>
    </lineage>
</organism>
<comment type="subunit">
    <text evidence="4">Monomer.</text>
</comment>
<dbReference type="GO" id="GO:0006777">
    <property type="term" value="P:Mo-molybdopterin cofactor biosynthetic process"/>
    <property type="evidence" value="ECO:0007669"/>
    <property type="project" value="InterPro"/>
</dbReference>
<dbReference type="PANTHER" id="PTHR10642">
    <property type="entry name" value="RIBONUCLEASE H1"/>
    <property type="match status" value="1"/>
</dbReference>
<dbReference type="CDD" id="cd09278">
    <property type="entry name" value="RNase_HI_prokaryote_like"/>
    <property type="match status" value="1"/>
</dbReference>
<gene>
    <name evidence="12" type="ORF">METZ01_LOCUS217282</name>
</gene>
<evidence type="ECO:0000256" key="9">
    <source>
        <dbReference type="ARBA" id="ARBA00022801"/>
    </source>
</evidence>